<proteinExistence type="predicted"/>
<dbReference type="OrthoDB" id="5867675at2759"/>
<dbReference type="EMBL" id="UYYG01001154">
    <property type="protein sequence ID" value="VDN56077.1"/>
    <property type="molecule type" value="Genomic_DNA"/>
</dbReference>
<reference evidence="2 4" key="2">
    <citation type="submission" date="2018-11" db="EMBL/GenBank/DDBJ databases">
        <authorList>
            <consortium name="Pathogen Informatics"/>
        </authorList>
    </citation>
    <scope>NUCLEOTIDE SEQUENCE [LARGE SCALE GENOMIC DNA]</scope>
</reference>
<evidence type="ECO:0000313" key="3">
    <source>
        <dbReference type="Proteomes" id="UP000038040"/>
    </source>
</evidence>
<feature type="compositionally biased region" description="Basic and acidic residues" evidence="1">
    <location>
        <begin position="171"/>
        <end position="197"/>
    </location>
</feature>
<dbReference type="STRING" id="318479.A0A0N4U4H7"/>
<sequence>ISQIIIITIIDKHWENKGDAWEAFGSAQAGSANLFDNGKQGHSTGDRKHATFNYGSQDGSDAFSAFARHAADGHDKGAIETDSEGRKKYSYFSQGSGPNGFYSKGYFGSDGYEHEAAKSAHFADAKGSGFQKGYESAEEDSGHELSSWDKAAMSQQGHGHAYNHGDWGENAAEHGKSEHEDAWSADRDDYNYRKHHR</sequence>
<reference evidence="5" key="1">
    <citation type="submission" date="2017-02" db="UniProtKB">
        <authorList>
            <consortium name="WormBaseParasite"/>
        </authorList>
    </citation>
    <scope>IDENTIFICATION</scope>
</reference>
<organism evidence="3 5">
    <name type="scientific">Dracunculus medinensis</name>
    <name type="common">Guinea worm</name>
    <dbReference type="NCBI Taxonomy" id="318479"/>
    <lineage>
        <taxon>Eukaryota</taxon>
        <taxon>Metazoa</taxon>
        <taxon>Ecdysozoa</taxon>
        <taxon>Nematoda</taxon>
        <taxon>Chromadorea</taxon>
        <taxon>Rhabditida</taxon>
        <taxon>Spirurina</taxon>
        <taxon>Dracunculoidea</taxon>
        <taxon>Dracunculidae</taxon>
        <taxon>Dracunculus</taxon>
    </lineage>
</organism>
<evidence type="ECO:0000256" key="1">
    <source>
        <dbReference type="SAM" id="MobiDB-lite"/>
    </source>
</evidence>
<gene>
    <name evidence="2" type="ORF">DME_LOCUS6050</name>
</gene>
<dbReference type="AlphaFoldDB" id="A0A0N4U4H7"/>
<keyword evidence="4" id="KW-1185">Reference proteome</keyword>
<dbReference type="Proteomes" id="UP000274756">
    <property type="component" value="Unassembled WGS sequence"/>
</dbReference>
<protein>
    <submittedName>
        <fullName evidence="5">Hornerin</fullName>
    </submittedName>
</protein>
<feature type="region of interest" description="Disordered" evidence="1">
    <location>
        <begin position="132"/>
        <end position="197"/>
    </location>
</feature>
<evidence type="ECO:0000313" key="4">
    <source>
        <dbReference type="Proteomes" id="UP000274756"/>
    </source>
</evidence>
<name>A0A0N4U4H7_DRAME</name>
<dbReference type="Proteomes" id="UP000038040">
    <property type="component" value="Unplaced"/>
</dbReference>
<evidence type="ECO:0000313" key="5">
    <source>
        <dbReference type="WBParaSite" id="DME_0000169001-mRNA-1"/>
    </source>
</evidence>
<accession>A0A0N4U4H7</accession>
<evidence type="ECO:0000313" key="2">
    <source>
        <dbReference type="EMBL" id="VDN56077.1"/>
    </source>
</evidence>
<dbReference type="WBParaSite" id="DME_0000169001-mRNA-1">
    <property type="protein sequence ID" value="DME_0000169001-mRNA-1"/>
    <property type="gene ID" value="DME_0000169001"/>
</dbReference>